<sequence length="746" mass="85918">MDDVDRLFQCFKCGVSPPSTLSTSLCIDRYDRFMVGSPRQPMKHPLLVNYDPKKPSWKKSAIRERKRNKEKLKQAGSTHVASTYSDVQSPESAGERHQNANNVQPCMKELGPRTVEAERFNCHKHISPVIFYGSPHGVPPKRPSSLLRLLREIRVELSEQNKSDLREEVWATFPRQDESIKFAQGHADVHIFSYQDHLNGQRRFLVSTYKEFWQRYKNMDSKFRHHYEVIQEGFPCHLYFDLEFNKKDNAEKDGDEMVDLLISVVSEALLEKYSIQVNEKWIVELDSSTGEKFSRHLIIRIPKIAFKDNSHAGVFVAEICSQISSAGEGDGNFKKLFVSKGSTSAEFPCQLFVDTAVYSRNRCFRLALSSKAGKNSVLLPTGRFKCKDMCEEEMFMASLICNIDVDCEKFLVCKMDLNCVKTLHFDMEENHNCRKHSSSPQDFALSACTSNVSGTCFMGNSPFPAVDIFVESIASIGNVSGGIFAILGKIRSWYWFSEYRLMVYSMSRNRYCERIGRQHKSNHAWTIFKIRFNWGQSCAEPSRLSMCLPFLFSLCLIQNWLNNYRRFICSVIYVVDLRRAIFYQKCHDPDCRGYRSPSRPIPMDVIPNTAVLMDSVQTEHHVESTSNHLGYSLVENDQECVSLYNDKSITDSCKKDAWWLEAIRFADNVESVQHMRDLSDTMLICPNGTGKTLEIEDKNVAFRGVPLNVLQLNWSEENIDDEDDDWWMAAERTASQTEQTYFNHKS</sequence>
<evidence type="ECO:0000313" key="7">
    <source>
        <dbReference type="Proteomes" id="UP000288805"/>
    </source>
</evidence>
<feature type="region of interest" description="Disordered" evidence="5">
    <location>
        <begin position="57"/>
        <end position="102"/>
    </location>
</feature>
<dbReference type="EC" id="2.7.7.102" evidence="3"/>
<evidence type="ECO:0000256" key="1">
    <source>
        <dbReference type="ARBA" id="ARBA00026139"/>
    </source>
</evidence>
<dbReference type="PANTHER" id="PTHR31399">
    <property type="entry name" value="DNA-DIRECTED PRIMASE / POLYMERASE PROTEIN"/>
    <property type="match status" value="1"/>
</dbReference>
<dbReference type="GO" id="GO:0003887">
    <property type="term" value="F:DNA-directed DNA polymerase activity"/>
    <property type="evidence" value="ECO:0007669"/>
    <property type="project" value="UniProtKB-EC"/>
</dbReference>
<gene>
    <name evidence="6" type="primary">primpol_1</name>
    <name evidence="6" type="ORF">CK203_019393</name>
</gene>
<comment type="catalytic activity">
    <reaction evidence="2">
        <text>ssDNA + n NTP = ssDNA/pppN(pN)n-1 hybrid + (n-1) diphosphate.</text>
        <dbReference type="EC" id="2.7.7.102"/>
    </reaction>
</comment>
<proteinExistence type="predicted"/>
<dbReference type="EMBL" id="QGNW01000073">
    <property type="protein sequence ID" value="RVX01986.1"/>
    <property type="molecule type" value="Genomic_DNA"/>
</dbReference>
<evidence type="ECO:0000313" key="6">
    <source>
        <dbReference type="EMBL" id="RVX01986.1"/>
    </source>
</evidence>
<protein>
    <recommendedName>
        <fullName evidence="1">DNA-directed primase/polymerase protein</fullName>
        <ecNumber evidence="3">2.7.7.102</ecNumber>
    </recommendedName>
</protein>
<feature type="compositionally biased region" description="Polar residues" evidence="5">
    <location>
        <begin position="75"/>
        <end position="91"/>
    </location>
</feature>
<comment type="catalytic activity">
    <reaction evidence="4">
        <text>DNA(n) + a 2'-deoxyribonucleoside 5'-triphosphate = DNA(n+1) + diphosphate</text>
        <dbReference type="Rhea" id="RHEA:22508"/>
        <dbReference type="Rhea" id="RHEA-COMP:17339"/>
        <dbReference type="Rhea" id="RHEA-COMP:17340"/>
        <dbReference type="ChEBI" id="CHEBI:33019"/>
        <dbReference type="ChEBI" id="CHEBI:61560"/>
        <dbReference type="ChEBI" id="CHEBI:173112"/>
        <dbReference type="EC" id="2.7.7.7"/>
    </reaction>
    <physiologicalReaction direction="left-to-right" evidence="4">
        <dbReference type="Rhea" id="RHEA:22509"/>
    </physiologicalReaction>
</comment>
<evidence type="ECO:0000256" key="2">
    <source>
        <dbReference type="ARBA" id="ARBA00044677"/>
    </source>
</evidence>
<dbReference type="Proteomes" id="UP000288805">
    <property type="component" value="Unassembled WGS sequence"/>
</dbReference>
<organism evidence="6 7">
    <name type="scientific">Vitis vinifera</name>
    <name type="common">Grape</name>
    <dbReference type="NCBI Taxonomy" id="29760"/>
    <lineage>
        <taxon>Eukaryota</taxon>
        <taxon>Viridiplantae</taxon>
        <taxon>Streptophyta</taxon>
        <taxon>Embryophyta</taxon>
        <taxon>Tracheophyta</taxon>
        <taxon>Spermatophyta</taxon>
        <taxon>Magnoliopsida</taxon>
        <taxon>eudicotyledons</taxon>
        <taxon>Gunneridae</taxon>
        <taxon>Pentapetalae</taxon>
        <taxon>rosids</taxon>
        <taxon>Vitales</taxon>
        <taxon>Vitaceae</taxon>
        <taxon>Viteae</taxon>
        <taxon>Vitis</taxon>
    </lineage>
</organism>
<accession>A0A438IZ48</accession>
<evidence type="ECO:0000256" key="5">
    <source>
        <dbReference type="SAM" id="MobiDB-lite"/>
    </source>
</evidence>
<dbReference type="InterPro" id="IPR044917">
    <property type="entry name" value="PRIMPOL"/>
</dbReference>
<evidence type="ECO:0000256" key="4">
    <source>
        <dbReference type="ARBA" id="ARBA00047303"/>
    </source>
</evidence>
<comment type="caution">
    <text evidence="6">The sequence shown here is derived from an EMBL/GenBank/DDBJ whole genome shotgun (WGS) entry which is preliminary data.</text>
</comment>
<dbReference type="GO" id="GO:0042276">
    <property type="term" value="P:error-prone translesion synthesis"/>
    <property type="evidence" value="ECO:0007669"/>
    <property type="project" value="InterPro"/>
</dbReference>
<name>A0A438IZ48_VITVI</name>
<evidence type="ECO:0000256" key="3">
    <source>
        <dbReference type="ARBA" id="ARBA00044768"/>
    </source>
</evidence>
<dbReference type="AlphaFoldDB" id="A0A438IZ48"/>
<reference evidence="6 7" key="1">
    <citation type="journal article" date="2018" name="PLoS Genet.">
        <title>Population sequencing reveals clonal diversity and ancestral inbreeding in the grapevine cultivar Chardonnay.</title>
        <authorList>
            <person name="Roach M.J."/>
            <person name="Johnson D.L."/>
            <person name="Bohlmann J."/>
            <person name="van Vuuren H.J."/>
            <person name="Jones S.J."/>
            <person name="Pretorius I.S."/>
            <person name="Schmidt S.A."/>
            <person name="Borneman A.R."/>
        </authorList>
    </citation>
    <scope>NUCLEOTIDE SEQUENCE [LARGE SCALE GENOMIC DNA]</scope>
    <source>
        <strain evidence="7">cv. Chardonnay</strain>
        <tissue evidence="6">Leaf</tissue>
    </source>
</reference>
<dbReference type="PANTHER" id="PTHR31399:SF0">
    <property type="entry name" value="DNA-DIRECTED PRIMASE_POLYMERASE PROTEIN"/>
    <property type="match status" value="1"/>
</dbReference>